<name>A0A8S9XIK5_APOLU</name>
<evidence type="ECO:0000313" key="1">
    <source>
        <dbReference type="EMBL" id="KAF6207906.1"/>
    </source>
</evidence>
<protein>
    <submittedName>
        <fullName evidence="1">Uncharacterized protein</fullName>
    </submittedName>
</protein>
<organism evidence="1 2">
    <name type="scientific">Apolygus lucorum</name>
    <name type="common">Small green plant bug</name>
    <name type="synonym">Lygocoris lucorum</name>
    <dbReference type="NCBI Taxonomy" id="248454"/>
    <lineage>
        <taxon>Eukaryota</taxon>
        <taxon>Metazoa</taxon>
        <taxon>Ecdysozoa</taxon>
        <taxon>Arthropoda</taxon>
        <taxon>Hexapoda</taxon>
        <taxon>Insecta</taxon>
        <taxon>Pterygota</taxon>
        <taxon>Neoptera</taxon>
        <taxon>Paraneoptera</taxon>
        <taxon>Hemiptera</taxon>
        <taxon>Heteroptera</taxon>
        <taxon>Panheteroptera</taxon>
        <taxon>Cimicomorpha</taxon>
        <taxon>Miridae</taxon>
        <taxon>Mirini</taxon>
        <taxon>Apolygus</taxon>
    </lineage>
</organism>
<dbReference type="AlphaFoldDB" id="A0A8S9XIK5"/>
<accession>A0A8S9XIK5</accession>
<evidence type="ECO:0000313" key="2">
    <source>
        <dbReference type="Proteomes" id="UP000466442"/>
    </source>
</evidence>
<keyword evidence="2" id="KW-1185">Reference proteome</keyword>
<dbReference type="EMBL" id="WIXP02000007">
    <property type="protein sequence ID" value="KAF6207906.1"/>
    <property type="molecule type" value="Genomic_DNA"/>
</dbReference>
<comment type="caution">
    <text evidence="1">The sequence shown here is derived from an EMBL/GenBank/DDBJ whole genome shotgun (WGS) entry which is preliminary data.</text>
</comment>
<sequence>MENGIVVKEEAMSGGYQVTEEVVLIKQEVLLDEHVEEEVGNEDEVAEHPMIKQEELIGDEHRVEKTTEDQMMEEVLIKQEVQLDEHVEEEVGKDIVEDEVAGHPMIIKEEQFGDEHCEEKTTEGDQMGEIVSIKQEVLIGDEHVEEEVGNGRGVDDEVAEYPMIEEGGDSLANQLGDESDVLQGSIGVQNSEEVPPIKEVASLTWEGSSLKSFDLYTSTLVDQLWWNEKEA</sequence>
<dbReference type="Proteomes" id="UP000466442">
    <property type="component" value="Unassembled WGS sequence"/>
</dbReference>
<gene>
    <name evidence="1" type="ORF">GE061_016355</name>
</gene>
<reference evidence="1" key="1">
    <citation type="journal article" date="2021" name="Mol. Ecol. Resour.">
        <title>Apolygus lucorum genome provides insights into omnivorousness and mesophyll feeding.</title>
        <authorList>
            <person name="Liu Y."/>
            <person name="Liu H."/>
            <person name="Wang H."/>
            <person name="Huang T."/>
            <person name="Liu B."/>
            <person name="Yang B."/>
            <person name="Yin L."/>
            <person name="Li B."/>
            <person name="Zhang Y."/>
            <person name="Zhang S."/>
            <person name="Jiang F."/>
            <person name="Zhang X."/>
            <person name="Ren Y."/>
            <person name="Wang B."/>
            <person name="Wang S."/>
            <person name="Lu Y."/>
            <person name="Wu K."/>
            <person name="Fan W."/>
            <person name="Wang G."/>
        </authorList>
    </citation>
    <scope>NUCLEOTIDE SEQUENCE</scope>
    <source>
        <strain evidence="1">12Hb</strain>
    </source>
</reference>
<proteinExistence type="predicted"/>